<dbReference type="PANTHER" id="PTHR22891">
    <property type="entry name" value="EUKARYOTIC TRANSLATION INITIATION FACTOR 2C"/>
    <property type="match status" value="1"/>
</dbReference>
<dbReference type="SMART" id="SM01163">
    <property type="entry name" value="DUF1785"/>
    <property type="match status" value="1"/>
</dbReference>
<dbReference type="SUPFAM" id="SSF53098">
    <property type="entry name" value="Ribonuclease H-like"/>
    <property type="match status" value="1"/>
</dbReference>
<dbReference type="InterPro" id="IPR036085">
    <property type="entry name" value="PAZ_dom_sf"/>
</dbReference>
<dbReference type="InterPro" id="IPR036397">
    <property type="entry name" value="RNaseH_sf"/>
</dbReference>
<dbReference type="SUPFAM" id="SSF101690">
    <property type="entry name" value="PAZ domain"/>
    <property type="match status" value="1"/>
</dbReference>
<dbReference type="Pfam" id="PF02171">
    <property type="entry name" value="Piwi"/>
    <property type="match status" value="1"/>
</dbReference>
<dbReference type="EMBL" id="JAGMVJ010000003">
    <property type="protein sequence ID" value="KAH7092068.1"/>
    <property type="molecule type" value="Genomic_DNA"/>
</dbReference>
<reference evidence="3" key="1">
    <citation type="journal article" date="2021" name="Nat. Commun.">
        <title>Genetic determinants of endophytism in the Arabidopsis root mycobiome.</title>
        <authorList>
            <person name="Mesny F."/>
            <person name="Miyauchi S."/>
            <person name="Thiergart T."/>
            <person name="Pickel B."/>
            <person name="Atanasova L."/>
            <person name="Karlsson M."/>
            <person name="Huettel B."/>
            <person name="Barry K.W."/>
            <person name="Haridas S."/>
            <person name="Chen C."/>
            <person name="Bauer D."/>
            <person name="Andreopoulos W."/>
            <person name="Pangilinan J."/>
            <person name="LaButti K."/>
            <person name="Riley R."/>
            <person name="Lipzen A."/>
            <person name="Clum A."/>
            <person name="Drula E."/>
            <person name="Henrissat B."/>
            <person name="Kohler A."/>
            <person name="Grigoriev I.V."/>
            <person name="Martin F.M."/>
            <person name="Hacquard S."/>
        </authorList>
    </citation>
    <scope>NUCLEOTIDE SEQUENCE</scope>
    <source>
        <strain evidence="3">MPI-SDFR-AT-0120</strain>
    </source>
</reference>
<sequence length="1010" mass="111952">MSQRDGDLPQGDGTMPRGGRSQPSIPVAALEAMDISKQVAVDGSPLQMDQMTAAPAPNPMPSNPVSPQVAQDILKAIAPTAAAAEFPIRTSLAKPNTTVFTNHFAMALSPNIQLFEYNIQGLPDRASKRTCRLLIEGMINAISFLRDNQNKFATDYEKKLISWVQIKAVDLGPVDVKSAERKSPIPIGLAFAGQLDTALLQQYAEGKIVPTKNIEIKVRWVEKALNMIISTALGQGSISLKANKFFVTGGHASLSPSLCAVRGYFYSVKPGQGQILLNLNSCTSAFYQPILVSDFLSDSSTWPSKEERCTQLRGVRVHLTYEPVTKGPRSRAAAIEARMKKVLGTGLRVDKQTFELDGRDGKPATPNTVVQHFKNTYPKVAVNPTLPAINCGTVDRPMWYPAETLQILPYQLHRGRVPDALTSAMLQVANRSPDSTRALIEHEGLKMLGLVPGEGLTRFVRNLKFFASHLILTAVAYLFYDRNRLENASGSCHYPCLSKPMYGNGGVNLAKSDWDLRPRKLLITHARASFKCFMIVVPDGQEDLERPKYLEETWSAFQKASKTYSTGDFSFSGRVLIDRLDATTAKNAMDEAQAKGANYIILFLGNNSIPSYSIIKDLADRTYGMQSSCVVYKGEGKDFDSKYWANVMMKVNLKTGGVNHTVAGIADVMKDTLVLGADVTHPGRGSLFGTPSIAAVVGSVDQTGGKFLGSLRLQPREIACEDIQDLEGMVLERVKAWCNNNKGQLPKNILYYRDGVSDTQYSQVKENELPQIHKAYTAAAIHFKQSAPAKCKLTAIVVAKRHHVRFMPQAKDKVPNGNCKPGTLVDQGVTSPMFQDFYLQSHHSLQGSAKSAHYFVLVNEIGATEKQVQNLTHKLCYAYARATAGVSYAPPSYYADRLCERGRCYLRDFLAPGPNSLLARRRLEFKNKLLKDFKDAREAKFEPSRKLITRNGENAFDKTAEERIQEYKDRDEVEKQVRKLTFEKAKEAFYKDPTAPNPFHKNLADTMFWM</sequence>
<protein>
    <submittedName>
        <fullName evidence="3">Piwi domain-containing protein</fullName>
    </submittedName>
</protein>
<dbReference type="Proteomes" id="UP000813461">
    <property type="component" value="Unassembled WGS sequence"/>
</dbReference>
<dbReference type="SMART" id="SM00950">
    <property type="entry name" value="Piwi"/>
    <property type="match status" value="1"/>
</dbReference>
<dbReference type="InterPro" id="IPR014811">
    <property type="entry name" value="ArgoL1"/>
</dbReference>
<evidence type="ECO:0000313" key="3">
    <source>
        <dbReference type="EMBL" id="KAH7092068.1"/>
    </source>
</evidence>
<dbReference type="OrthoDB" id="10252740at2759"/>
<feature type="region of interest" description="Disordered" evidence="1">
    <location>
        <begin position="1"/>
        <end position="26"/>
    </location>
</feature>
<dbReference type="Gene3D" id="2.170.260.10">
    <property type="entry name" value="paz domain"/>
    <property type="match status" value="1"/>
</dbReference>
<dbReference type="AlphaFoldDB" id="A0A8K0RG73"/>
<organism evidence="3 4">
    <name type="scientific">Paraphoma chrysanthemicola</name>
    <dbReference type="NCBI Taxonomy" id="798071"/>
    <lineage>
        <taxon>Eukaryota</taxon>
        <taxon>Fungi</taxon>
        <taxon>Dikarya</taxon>
        <taxon>Ascomycota</taxon>
        <taxon>Pezizomycotina</taxon>
        <taxon>Dothideomycetes</taxon>
        <taxon>Pleosporomycetidae</taxon>
        <taxon>Pleosporales</taxon>
        <taxon>Pleosporineae</taxon>
        <taxon>Phaeosphaeriaceae</taxon>
        <taxon>Paraphoma</taxon>
    </lineage>
</organism>
<name>A0A8K0RG73_9PLEO</name>
<keyword evidence="4" id="KW-1185">Reference proteome</keyword>
<dbReference type="GO" id="GO:0003676">
    <property type="term" value="F:nucleic acid binding"/>
    <property type="evidence" value="ECO:0007669"/>
    <property type="project" value="InterPro"/>
</dbReference>
<dbReference type="CDD" id="cd02846">
    <property type="entry name" value="PAZ_argonaute_like"/>
    <property type="match status" value="1"/>
</dbReference>
<proteinExistence type="predicted"/>
<comment type="caution">
    <text evidence="3">The sequence shown here is derived from an EMBL/GenBank/DDBJ whole genome shotgun (WGS) entry which is preliminary data.</text>
</comment>
<evidence type="ECO:0000313" key="4">
    <source>
        <dbReference type="Proteomes" id="UP000813461"/>
    </source>
</evidence>
<feature type="domain" description="Piwi" evidence="2">
    <location>
        <begin position="599"/>
        <end position="907"/>
    </location>
</feature>
<dbReference type="PROSITE" id="PS50822">
    <property type="entry name" value="PIWI"/>
    <property type="match status" value="1"/>
</dbReference>
<gene>
    <name evidence="3" type="ORF">FB567DRAFT_613866</name>
</gene>
<evidence type="ECO:0000259" key="2">
    <source>
        <dbReference type="PROSITE" id="PS50822"/>
    </source>
</evidence>
<accession>A0A8K0RG73</accession>
<dbReference type="Pfam" id="PF08699">
    <property type="entry name" value="ArgoL1"/>
    <property type="match status" value="1"/>
</dbReference>
<dbReference type="InterPro" id="IPR003165">
    <property type="entry name" value="Piwi"/>
</dbReference>
<dbReference type="Gene3D" id="3.30.420.10">
    <property type="entry name" value="Ribonuclease H-like superfamily/Ribonuclease H"/>
    <property type="match status" value="1"/>
</dbReference>
<dbReference type="InterPro" id="IPR012337">
    <property type="entry name" value="RNaseH-like_sf"/>
</dbReference>
<evidence type="ECO:0000256" key="1">
    <source>
        <dbReference type="SAM" id="MobiDB-lite"/>
    </source>
</evidence>
<dbReference type="Gene3D" id="3.40.50.2300">
    <property type="match status" value="1"/>
</dbReference>